<comment type="caution">
    <text evidence="2">The sequence shown here is derived from an EMBL/GenBank/DDBJ whole genome shotgun (WGS) entry which is preliminary data.</text>
</comment>
<feature type="transmembrane region" description="Helical" evidence="1">
    <location>
        <begin position="59"/>
        <end position="79"/>
    </location>
</feature>
<dbReference type="Pfam" id="PF14007">
    <property type="entry name" value="YtpI"/>
    <property type="match status" value="1"/>
</dbReference>
<dbReference type="RefSeq" id="WP_166639263.1">
    <property type="nucleotide sequence ID" value="NZ_SNYJ01000008.1"/>
</dbReference>
<reference evidence="2 3" key="1">
    <citation type="submission" date="2019-03" db="EMBL/GenBank/DDBJ databases">
        <title>Genomic Encyclopedia of Type Strains, Phase IV (KMG-IV): sequencing the most valuable type-strain genomes for metagenomic binning, comparative biology and taxonomic classification.</title>
        <authorList>
            <person name="Goeker M."/>
        </authorList>
    </citation>
    <scope>NUCLEOTIDE SEQUENCE [LARGE SCALE GENOMIC DNA]</scope>
    <source>
        <strain evidence="2 3">DSM 28697</strain>
    </source>
</reference>
<keyword evidence="1" id="KW-1133">Transmembrane helix</keyword>
<dbReference type="AlphaFoldDB" id="A0A4R6U3Q2"/>
<sequence length="94" mass="10353">MLMLFSMLSLVAHIFLKAAANKEDSPYKKGVRHVYARFFLGLFIAFAGLHAYGTLGSQLALFICIVFLLLAGANIYAGVRQLKFIKSVNAQQKG</sequence>
<keyword evidence="3" id="KW-1185">Reference proteome</keyword>
<evidence type="ECO:0000256" key="1">
    <source>
        <dbReference type="SAM" id="Phobius"/>
    </source>
</evidence>
<proteinExistence type="predicted"/>
<feature type="transmembrane region" description="Helical" evidence="1">
    <location>
        <begin position="34"/>
        <end position="52"/>
    </location>
</feature>
<keyword evidence="1" id="KW-0812">Transmembrane</keyword>
<evidence type="ECO:0000313" key="2">
    <source>
        <dbReference type="EMBL" id="TDQ39129.1"/>
    </source>
</evidence>
<keyword evidence="1" id="KW-0472">Membrane</keyword>
<dbReference type="EMBL" id="SNYJ01000008">
    <property type="protein sequence ID" value="TDQ39129.1"/>
    <property type="molecule type" value="Genomic_DNA"/>
</dbReference>
<protein>
    <submittedName>
        <fullName evidence="2">YtpI-like protein</fullName>
    </submittedName>
</protein>
<dbReference type="Proteomes" id="UP000295632">
    <property type="component" value="Unassembled WGS sequence"/>
</dbReference>
<evidence type="ECO:0000313" key="3">
    <source>
        <dbReference type="Proteomes" id="UP000295632"/>
    </source>
</evidence>
<gene>
    <name evidence="2" type="ORF">EV213_10876</name>
</gene>
<organism evidence="2 3">
    <name type="scientific">Aureibacillus halotolerans</name>
    <dbReference type="NCBI Taxonomy" id="1508390"/>
    <lineage>
        <taxon>Bacteria</taxon>
        <taxon>Bacillati</taxon>
        <taxon>Bacillota</taxon>
        <taxon>Bacilli</taxon>
        <taxon>Bacillales</taxon>
        <taxon>Bacillaceae</taxon>
        <taxon>Aureibacillus</taxon>
    </lineage>
</organism>
<dbReference type="InterPro" id="IPR025618">
    <property type="entry name" value="YtpI"/>
</dbReference>
<accession>A0A4R6U3Q2</accession>
<name>A0A4R6U3Q2_9BACI</name>